<evidence type="ECO:0000313" key="1">
    <source>
        <dbReference type="EMBL" id="MEK7953388.1"/>
    </source>
</evidence>
<comment type="caution">
    <text evidence="1">The sequence shown here is derived from an EMBL/GenBank/DDBJ whole genome shotgun (WGS) entry which is preliminary data.</text>
</comment>
<evidence type="ECO:0000313" key="2">
    <source>
        <dbReference type="Proteomes" id="UP001371305"/>
    </source>
</evidence>
<dbReference type="Proteomes" id="UP001371305">
    <property type="component" value="Unassembled WGS sequence"/>
</dbReference>
<accession>A0ABU9B0U7</accession>
<dbReference type="RefSeq" id="WP_341407152.1">
    <property type="nucleotide sequence ID" value="NZ_JBBUKT010000011.1"/>
</dbReference>
<proteinExistence type="predicted"/>
<keyword evidence="2" id="KW-1185">Reference proteome</keyword>
<name>A0ABU9B0U7_9BACT</name>
<dbReference type="EMBL" id="JBBUKT010000011">
    <property type="protein sequence ID" value="MEK7953388.1"/>
    <property type="molecule type" value="Genomic_DNA"/>
</dbReference>
<organism evidence="1 2">
    <name type="scientific">Luteolibacter soli</name>
    <dbReference type="NCBI Taxonomy" id="3135280"/>
    <lineage>
        <taxon>Bacteria</taxon>
        <taxon>Pseudomonadati</taxon>
        <taxon>Verrucomicrobiota</taxon>
        <taxon>Verrucomicrobiia</taxon>
        <taxon>Verrucomicrobiales</taxon>
        <taxon>Verrucomicrobiaceae</taxon>
        <taxon>Luteolibacter</taxon>
    </lineage>
</organism>
<gene>
    <name evidence="1" type="ORF">WKV53_22930</name>
</gene>
<reference evidence="1 2" key="1">
    <citation type="submission" date="2024-04" db="EMBL/GenBank/DDBJ databases">
        <title>Luteolibacter sp. isolated from soil.</title>
        <authorList>
            <person name="An J."/>
        </authorList>
    </citation>
    <scope>NUCLEOTIDE SEQUENCE [LARGE SCALE GENOMIC DNA]</scope>
    <source>
        <strain evidence="1 2">Y139</strain>
    </source>
</reference>
<sequence>MPAILAGGLLFGWIIARWLERHFDRSRGASSEELLDELETACTPRRSFEVRVRPDLLKPFLSCVADEVDSGFSPRHARHLLGRILSLRDHVVRHTWYAVKVNGIRTNLDLQWSRDPDGRIRLLVLAVPKIIRALKKQAKVPVPAAPALAQRDTVIEASPVQSPAGS</sequence>
<protein>
    <submittedName>
        <fullName evidence="1">Uncharacterized protein</fullName>
    </submittedName>
</protein>